<dbReference type="KEGG" id="tasa:A1Q1_01974"/>
<gene>
    <name evidence="5" type="ORF">A1Q1_01974</name>
</gene>
<dbReference type="InterPro" id="IPR009360">
    <property type="entry name" value="Isy1"/>
</dbReference>
<dbReference type="SUPFAM" id="SSF140102">
    <property type="entry name" value="ISY1 domain-like"/>
    <property type="match status" value="1"/>
</dbReference>
<comment type="subcellular location">
    <subcellularLocation>
        <location evidence="1">Nucleus</location>
    </subcellularLocation>
</comment>
<feature type="region of interest" description="Disordered" evidence="4">
    <location>
        <begin position="195"/>
        <end position="268"/>
    </location>
</feature>
<dbReference type="InterPro" id="IPR037200">
    <property type="entry name" value="Isy1_sf"/>
</dbReference>
<dbReference type="PANTHER" id="PTHR13021">
    <property type="entry name" value="PRE-MRNA-SPLICING FACTOR ISY1"/>
    <property type="match status" value="1"/>
</dbReference>
<dbReference type="RefSeq" id="XP_014180457.1">
    <property type="nucleotide sequence ID" value="XM_014324982.1"/>
</dbReference>
<feature type="compositionally biased region" description="Polar residues" evidence="4">
    <location>
        <begin position="136"/>
        <end position="151"/>
    </location>
</feature>
<dbReference type="Proteomes" id="UP000002748">
    <property type="component" value="Unassembled WGS sequence"/>
</dbReference>
<dbReference type="VEuPathDB" id="FungiDB:A1Q1_01974"/>
<comment type="similarity">
    <text evidence="2">Belongs to the ISY1 family.</text>
</comment>
<feature type="region of interest" description="Disordered" evidence="4">
    <location>
        <begin position="136"/>
        <end position="165"/>
    </location>
</feature>
<dbReference type="InterPro" id="IPR029012">
    <property type="entry name" value="Helix_hairpin_bin_sf"/>
</dbReference>
<feature type="compositionally biased region" description="Low complexity" evidence="4">
    <location>
        <begin position="259"/>
        <end position="268"/>
    </location>
</feature>
<reference evidence="5 6" key="1">
    <citation type="journal article" date="2012" name="Eukaryot. Cell">
        <title>Draft genome sequence of CBS 2479, the standard type strain of Trichosporon asahii.</title>
        <authorList>
            <person name="Yang R.Y."/>
            <person name="Li H.T."/>
            <person name="Zhu H."/>
            <person name="Zhou G.P."/>
            <person name="Wang M."/>
            <person name="Wang L."/>
        </authorList>
    </citation>
    <scope>NUCLEOTIDE SEQUENCE [LARGE SCALE GENOMIC DNA]</scope>
    <source>
        <strain evidence="6">ATCC 90039 / CBS 2479 / JCM 2466 / KCTC 7840 / NCYC 2677 / UAMH 7654</strain>
    </source>
</reference>
<sequence>MARNSEKAQSMLYRFREQQAIEMGMGNRVAGGRRPRVPASVSSLRDCERWRGDVMKEITTLTDYEIRDLNDEINQLMREKRGWETQIVNLGGANYKRAQTAMTDDDGKEVPGTRGYKYFGRARELPGVKELFQKGTATEESARNASFQMFRNQGPDYYGDNDEMDGNLAAEEDEAQREDWAKAARAAAEILSVGDETAPPAYPSVIVSRPTGEPGEASKRKSPEPEEAEPAEEGSSKKKGRGAKKGKKAKGGDTEKAQDAAPAAQAAQAALAADFMSVFDPATLAAPVLPNKEELGKILLERRKDALRAEYGV</sequence>
<dbReference type="HOGENOM" id="CLU_043453_0_1_1"/>
<proteinExistence type="inferred from homology"/>
<organism evidence="5 6">
    <name type="scientific">Trichosporon asahii var. asahii (strain ATCC 90039 / CBS 2479 / JCM 2466 / KCTC 7840 / NBRC 103889/ NCYC 2677 / UAMH 7654)</name>
    <name type="common">Yeast</name>
    <dbReference type="NCBI Taxonomy" id="1186058"/>
    <lineage>
        <taxon>Eukaryota</taxon>
        <taxon>Fungi</taxon>
        <taxon>Dikarya</taxon>
        <taxon>Basidiomycota</taxon>
        <taxon>Agaricomycotina</taxon>
        <taxon>Tremellomycetes</taxon>
        <taxon>Trichosporonales</taxon>
        <taxon>Trichosporonaceae</taxon>
        <taxon>Trichosporon</taxon>
    </lineage>
</organism>
<evidence type="ECO:0000256" key="1">
    <source>
        <dbReference type="ARBA" id="ARBA00004123"/>
    </source>
</evidence>
<protein>
    <recommendedName>
        <fullName evidence="7">Pre-mRNA-splicing factor ISY1</fullName>
    </recommendedName>
</protein>
<dbReference type="GO" id="GO:0000350">
    <property type="term" value="P:generation of catalytic spliceosome for second transesterification step"/>
    <property type="evidence" value="ECO:0007669"/>
    <property type="project" value="InterPro"/>
</dbReference>
<evidence type="ECO:0000256" key="4">
    <source>
        <dbReference type="SAM" id="MobiDB-lite"/>
    </source>
</evidence>
<evidence type="ECO:0000313" key="5">
    <source>
        <dbReference type="EMBL" id="EJT48938.1"/>
    </source>
</evidence>
<dbReference type="AlphaFoldDB" id="J5QSY8"/>
<comment type="caution">
    <text evidence="5">The sequence shown here is derived from an EMBL/GenBank/DDBJ whole genome shotgun (WGS) entry which is preliminary data.</text>
</comment>
<dbReference type="OrthoDB" id="1739576at2759"/>
<dbReference type="GO" id="GO:0005634">
    <property type="term" value="C:nucleus"/>
    <property type="evidence" value="ECO:0007669"/>
    <property type="project" value="UniProtKB-SubCell"/>
</dbReference>
<evidence type="ECO:0000256" key="3">
    <source>
        <dbReference type="ARBA" id="ARBA00023242"/>
    </source>
</evidence>
<dbReference type="EMBL" id="ALBS01000184">
    <property type="protein sequence ID" value="EJT48938.1"/>
    <property type="molecule type" value="Genomic_DNA"/>
</dbReference>
<evidence type="ECO:0000313" key="6">
    <source>
        <dbReference type="Proteomes" id="UP000002748"/>
    </source>
</evidence>
<accession>J5QSY8</accession>
<evidence type="ECO:0000256" key="2">
    <source>
        <dbReference type="ARBA" id="ARBA00007002"/>
    </source>
</evidence>
<name>J5QSY8_TRIAS</name>
<feature type="compositionally biased region" description="Basic residues" evidence="4">
    <location>
        <begin position="237"/>
        <end position="249"/>
    </location>
</feature>
<evidence type="ECO:0008006" key="7">
    <source>
        <dbReference type="Google" id="ProtNLM"/>
    </source>
</evidence>
<dbReference type="Pfam" id="PF06246">
    <property type="entry name" value="Isy1"/>
    <property type="match status" value="1"/>
</dbReference>
<dbReference type="Gene3D" id="1.10.287.660">
    <property type="entry name" value="Helix hairpin bin"/>
    <property type="match status" value="1"/>
</dbReference>
<keyword evidence="3" id="KW-0539">Nucleus</keyword>
<dbReference type="GeneID" id="25985488"/>